<evidence type="ECO:0000313" key="2">
    <source>
        <dbReference type="EMBL" id="MBP2385461.1"/>
    </source>
</evidence>
<dbReference type="InterPro" id="IPR000305">
    <property type="entry name" value="GIY-YIG_endonuc"/>
</dbReference>
<dbReference type="PROSITE" id="PS50164">
    <property type="entry name" value="GIY_YIG"/>
    <property type="match status" value="1"/>
</dbReference>
<accession>A0ABS4XAH4</accession>
<dbReference type="Gene3D" id="3.40.1440.10">
    <property type="entry name" value="GIY-YIG endonuclease"/>
    <property type="match status" value="1"/>
</dbReference>
<reference evidence="2 3" key="1">
    <citation type="submission" date="2021-03" db="EMBL/GenBank/DDBJ databases">
        <title>Sequencing the genomes of 1000 actinobacteria strains.</title>
        <authorList>
            <person name="Klenk H.-P."/>
        </authorList>
    </citation>
    <scope>NUCLEOTIDE SEQUENCE [LARGE SCALE GENOMIC DNA]</scope>
    <source>
        <strain evidence="2 3">DSM 15797</strain>
    </source>
</reference>
<proteinExistence type="predicted"/>
<dbReference type="EMBL" id="JAGIOF010000001">
    <property type="protein sequence ID" value="MBP2385461.1"/>
    <property type="molecule type" value="Genomic_DNA"/>
</dbReference>
<dbReference type="InterPro" id="IPR035901">
    <property type="entry name" value="GIY-YIG_endonuc_sf"/>
</dbReference>
<protein>
    <recommendedName>
        <fullName evidence="1">GIY-YIG domain-containing protein</fullName>
    </recommendedName>
</protein>
<comment type="caution">
    <text evidence="2">The sequence shown here is derived from an EMBL/GenBank/DDBJ whole genome shotgun (WGS) entry which is preliminary data.</text>
</comment>
<keyword evidence="3" id="KW-1185">Reference proteome</keyword>
<name>A0ABS4XAH4_9MICC</name>
<feature type="domain" description="GIY-YIG" evidence="1">
    <location>
        <begin position="192"/>
        <end position="287"/>
    </location>
</feature>
<evidence type="ECO:0000313" key="3">
    <source>
        <dbReference type="Proteomes" id="UP001296993"/>
    </source>
</evidence>
<dbReference type="Proteomes" id="UP001296993">
    <property type="component" value="Unassembled WGS sequence"/>
</dbReference>
<organism evidence="2 3">
    <name type="scientific">Paeniglutamicibacter kerguelensis</name>
    <dbReference type="NCBI Taxonomy" id="254788"/>
    <lineage>
        <taxon>Bacteria</taxon>
        <taxon>Bacillati</taxon>
        <taxon>Actinomycetota</taxon>
        <taxon>Actinomycetes</taxon>
        <taxon>Micrococcales</taxon>
        <taxon>Micrococcaceae</taxon>
        <taxon>Paeniglutamicibacter</taxon>
    </lineage>
</organism>
<dbReference type="RefSeq" id="WP_245356254.1">
    <property type="nucleotide sequence ID" value="NZ_BAAAJY010000007.1"/>
</dbReference>
<dbReference type="CDD" id="cd10446">
    <property type="entry name" value="GIY-YIG_unchar_1"/>
    <property type="match status" value="1"/>
</dbReference>
<evidence type="ECO:0000259" key="1">
    <source>
        <dbReference type="PROSITE" id="PS50164"/>
    </source>
</evidence>
<sequence>MDTNISQAQPTKSFEGHLTLGNILDTTGVEPSNILLLRHTYTATGLTGPADLTPEKILEYVRWQGRTNKVGKKPPFIWLNFIAAGGRRSRFLGAYENHGEVMEDRTEVRRSFDLRPSSILAAFQNRLVVEWSNDPVNWAKRAEQGTGFEVKEIADAQAEAFPGFDNLLLSFSELQAVIEDSRYESWREVLKSVQGVYLIADTSTGQLYVGKADGAERILGRWSSYAKTGHGGNVALRELDALDMSHRKHFQFSILRVFSPGTSTAEVDGAEAHYKRAFLTRQFGLNRN</sequence>
<gene>
    <name evidence="2" type="ORF">JOF47_000972</name>
</gene>
<dbReference type="SUPFAM" id="SSF82771">
    <property type="entry name" value="GIY-YIG endonuclease"/>
    <property type="match status" value="1"/>
</dbReference>